<dbReference type="EMBL" id="AAOH01000001">
    <property type="protein sequence ID" value="EAR30804.1"/>
    <property type="molecule type" value="Genomic_DNA"/>
</dbReference>
<dbReference type="Pfam" id="PF04542">
    <property type="entry name" value="Sigma70_r2"/>
    <property type="match status" value="1"/>
</dbReference>
<dbReference type="InterPro" id="IPR007627">
    <property type="entry name" value="RNA_pol_sigma70_r2"/>
</dbReference>
<dbReference type="GO" id="GO:0016987">
    <property type="term" value="F:sigma factor activity"/>
    <property type="evidence" value="ECO:0007669"/>
    <property type="project" value="UniProtKB-KW"/>
</dbReference>
<protein>
    <submittedName>
        <fullName evidence="8">RNA polymerase sigma-70 factor</fullName>
    </submittedName>
</protein>
<evidence type="ECO:0000256" key="4">
    <source>
        <dbReference type="ARBA" id="ARBA00023125"/>
    </source>
</evidence>
<dbReference type="AlphaFoldDB" id="A4C5H2"/>
<dbReference type="RefSeq" id="WP_009837101.1">
    <property type="nucleotide sequence ID" value="NZ_AAOH01000001.1"/>
</dbReference>
<dbReference type="Pfam" id="PF08281">
    <property type="entry name" value="Sigma70_r4_2"/>
    <property type="match status" value="1"/>
</dbReference>
<dbReference type="InterPro" id="IPR039425">
    <property type="entry name" value="RNA_pol_sigma-70-like"/>
</dbReference>
<dbReference type="SUPFAM" id="SSF88946">
    <property type="entry name" value="Sigma2 domain of RNA polymerase sigma factors"/>
    <property type="match status" value="1"/>
</dbReference>
<dbReference type="Proteomes" id="UP000006201">
    <property type="component" value="Unassembled WGS sequence"/>
</dbReference>
<organism evidence="8 9">
    <name type="scientific">Pseudoalteromonas tunicata D2</name>
    <dbReference type="NCBI Taxonomy" id="87626"/>
    <lineage>
        <taxon>Bacteria</taxon>
        <taxon>Pseudomonadati</taxon>
        <taxon>Pseudomonadota</taxon>
        <taxon>Gammaproteobacteria</taxon>
        <taxon>Alteromonadales</taxon>
        <taxon>Pseudoalteromonadaceae</taxon>
        <taxon>Pseudoalteromonas</taxon>
    </lineage>
</organism>
<evidence type="ECO:0000256" key="5">
    <source>
        <dbReference type="ARBA" id="ARBA00023163"/>
    </source>
</evidence>
<comment type="caution">
    <text evidence="8">The sequence shown here is derived from an EMBL/GenBank/DDBJ whole genome shotgun (WGS) entry which is preliminary data.</text>
</comment>
<evidence type="ECO:0000256" key="2">
    <source>
        <dbReference type="ARBA" id="ARBA00023015"/>
    </source>
</evidence>
<keyword evidence="9" id="KW-1185">Reference proteome</keyword>
<keyword evidence="2" id="KW-0805">Transcription regulation</keyword>
<dbReference type="InterPro" id="IPR013325">
    <property type="entry name" value="RNA_pol_sigma_r2"/>
</dbReference>
<dbReference type="Gene3D" id="1.10.10.10">
    <property type="entry name" value="Winged helix-like DNA-binding domain superfamily/Winged helix DNA-binding domain"/>
    <property type="match status" value="1"/>
</dbReference>
<dbReference type="Gene3D" id="1.10.1740.10">
    <property type="match status" value="1"/>
</dbReference>
<dbReference type="eggNOG" id="COG1595">
    <property type="taxonomic scope" value="Bacteria"/>
</dbReference>
<dbReference type="HOGENOM" id="CLU_047691_9_2_6"/>
<evidence type="ECO:0000256" key="3">
    <source>
        <dbReference type="ARBA" id="ARBA00023082"/>
    </source>
</evidence>
<dbReference type="InterPro" id="IPR013324">
    <property type="entry name" value="RNA_pol_sigma_r3/r4-like"/>
</dbReference>
<gene>
    <name evidence="8" type="ORF">PTD2_04506</name>
</gene>
<dbReference type="STRING" id="87626.PTD2_04506"/>
<dbReference type="NCBIfam" id="TIGR02937">
    <property type="entry name" value="sigma70-ECF"/>
    <property type="match status" value="1"/>
</dbReference>
<dbReference type="PANTHER" id="PTHR43133:SF8">
    <property type="entry name" value="RNA POLYMERASE SIGMA FACTOR HI_1459-RELATED"/>
    <property type="match status" value="1"/>
</dbReference>
<proteinExistence type="inferred from homology"/>
<keyword evidence="5" id="KW-0804">Transcription</keyword>
<dbReference type="InterPro" id="IPR036388">
    <property type="entry name" value="WH-like_DNA-bd_sf"/>
</dbReference>
<dbReference type="PANTHER" id="PTHR43133">
    <property type="entry name" value="RNA POLYMERASE ECF-TYPE SIGMA FACTO"/>
    <property type="match status" value="1"/>
</dbReference>
<evidence type="ECO:0000313" key="9">
    <source>
        <dbReference type="Proteomes" id="UP000006201"/>
    </source>
</evidence>
<feature type="domain" description="RNA polymerase sigma-70 region 2" evidence="6">
    <location>
        <begin position="30"/>
        <end position="95"/>
    </location>
</feature>
<feature type="domain" description="RNA polymerase sigma factor 70 region 4 type 2" evidence="7">
    <location>
        <begin position="130"/>
        <end position="182"/>
    </location>
</feature>
<dbReference type="SUPFAM" id="SSF88659">
    <property type="entry name" value="Sigma3 and sigma4 domains of RNA polymerase sigma factors"/>
    <property type="match status" value="1"/>
</dbReference>
<keyword evidence="3" id="KW-0731">Sigma factor</keyword>
<evidence type="ECO:0000259" key="6">
    <source>
        <dbReference type="Pfam" id="PF04542"/>
    </source>
</evidence>
<dbReference type="OrthoDB" id="9784272at2"/>
<accession>A4C5H2</accession>
<evidence type="ECO:0000313" key="8">
    <source>
        <dbReference type="EMBL" id="EAR30804.1"/>
    </source>
</evidence>
<comment type="similarity">
    <text evidence="1">Belongs to the sigma-70 factor family. ECF subfamily.</text>
</comment>
<dbReference type="InterPro" id="IPR014284">
    <property type="entry name" value="RNA_pol_sigma-70_dom"/>
</dbReference>
<dbReference type="InterPro" id="IPR013249">
    <property type="entry name" value="RNA_pol_sigma70_r4_t2"/>
</dbReference>
<sequence length="195" mass="22544">MLKQGVMDELSDEHLMQKYGSGDASAFEQLYLRHKNSLYRYLLRQSTEPQIAEEIYQDVWHKVIAARLTYQASAQFNTWLYHLARNALIDHFRRSATAHKYVVEDDGSHNHAESDLVDNEQAIDTTKQLMLLKHCLQQLPQPQQEAFLLKHEAGLSLYAIAEVVGEQEQSIKSRLRYALNKLKYCMQAKLGDNHG</sequence>
<evidence type="ECO:0000259" key="7">
    <source>
        <dbReference type="Pfam" id="PF08281"/>
    </source>
</evidence>
<dbReference type="GO" id="GO:0006352">
    <property type="term" value="P:DNA-templated transcription initiation"/>
    <property type="evidence" value="ECO:0007669"/>
    <property type="project" value="InterPro"/>
</dbReference>
<name>A4C5H2_9GAMM</name>
<keyword evidence="4" id="KW-0238">DNA-binding</keyword>
<dbReference type="GO" id="GO:0003677">
    <property type="term" value="F:DNA binding"/>
    <property type="evidence" value="ECO:0007669"/>
    <property type="project" value="UniProtKB-KW"/>
</dbReference>
<reference evidence="8 9" key="1">
    <citation type="submission" date="2006-02" db="EMBL/GenBank/DDBJ databases">
        <authorList>
            <person name="Moran M.A."/>
            <person name="Kjelleberg S."/>
            <person name="Egan S."/>
            <person name="Saunders N."/>
            <person name="Thomas T."/>
            <person name="Ferriera S."/>
            <person name="Johnson J."/>
            <person name="Kravitz S."/>
            <person name="Halpern A."/>
            <person name="Remington K."/>
            <person name="Beeson K."/>
            <person name="Tran B."/>
            <person name="Rogers Y.-H."/>
            <person name="Friedman R."/>
            <person name="Venter J.C."/>
        </authorList>
    </citation>
    <scope>NUCLEOTIDE SEQUENCE [LARGE SCALE GENOMIC DNA]</scope>
    <source>
        <strain evidence="8 9">D2</strain>
    </source>
</reference>
<evidence type="ECO:0000256" key="1">
    <source>
        <dbReference type="ARBA" id="ARBA00010641"/>
    </source>
</evidence>